<organism evidence="2 3">
    <name type="scientific">Faecalispora sporosphaeroides</name>
    <dbReference type="NCBI Taxonomy" id="1549"/>
    <lineage>
        <taxon>Bacteria</taxon>
        <taxon>Bacillati</taxon>
        <taxon>Bacillota</taxon>
        <taxon>Clostridia</taxon>
        <taxon>Eubacteriales</taxon>
        <taxon>Oscillospiraceae</taxon>
        <taxon>Faecalispora</taxon>
    </lineage>
</organism>
<proteinExistence type="predicted"/>
<accession>A0A928Q5W7</accession>
<sequence>MKPVTVKLKISSKKYAAAEQFMEEKGLKIEEELSDFAAKLYQKHVPASVRKYIETTAQKTNQKANIKSAPSAQLQENDAESGSFSS</sequence>
<gene>
    <name evidence="2" type="ORF">E7512_11885</name>
</gene>
<dbReference type="AlphaFoldDB" id="A0A928Q5W7"/>
<evidence type="ECO:0000313" key="3">
    <source>
        <dbReference type="Proteomes" id="UP000754750"/>
    </source>
</evidence>
<name>A0A928Q5W7_9FIRM</name>
<feature type="region of interest" description="Disordered" evidence="1">
    <location>
        <begin position="59"/>
        <end position="86"/>
    </location>
</feature>
<comment type="caution">
    <text evidence="2">The sequence shown here is derived from an EMBL/GenBank/DDBJ whole genome shotgun (WGS) entry which is preliminary data.</text>
</comment>
<evidence type="ECO:0000313" key="2">
    <source>
        <dbReference type="EMBL" id="MBE6834255.1"/>
    </source>
</evidence>
<reference evidence="2" key="1">
    <citation type="submission" date="2019-04" db="EMBL/GenBank/DDBJ databases">
        <title>Evolution of Biomass-Degrading Anaerobic Consortia Revealed by Metagenomics.</title>
        <authorList>
            <person name="Peng X."/>
        </authorList>
    </citation>
    <scope>NUCLEOTIDE SEQUENCE</scope>
    <source>
        <strain evidence="2">SIG551</strain>
    </source>
</reference>
<dbReference type="EMBL" id="SVNY01000006">
    <property type="protein sequence ID" value="MBE6834255.1"/>
    <property type="molecule type" value="Genomic_DNA"/>
</dbReference>
<dbReference type="Proteomes" id="UP000754750">
    <property type="component" value="Unassembled WGS sequence"/>
</dbReference>
<evidence type="ECO:0000256" key="1">
    <source>
        <dbReference type="SAM" id="MobiDB-lite"/>
    </source>
</evidence>
<dbReference type="RefSeq" id="WP_326840767.1">
    <property type="nucleotide sequence ID" value="NZ_SVNY01000006.1"/>
</dbReference>
<protein>
    <submittedName>
        <fullName evidence="2">Uncharacterized protein</fullName>
    </submittedName>
</protein>